<evidence type="ECO:0000313" key="9">
    <source>
        <dbReference type="EMBL" id="GGH63262.1"/>
    </source>
</evidence>
<evidence type="ECO:0000313" key="10">
    <source>
        <dbReference type="Proteomes" id="UP000627292"/>
    </source>
</evidence>
<evidence type="ECO:0000256" key="6">
    <source>
        <dbReference type="ARBA" id="ARBA00023237"/>
    </source>
</evidence>
<dbReference type="AlphaFoldDB" id="A0A917ISI8"/>
<dbReference type="NCBIfam" id="TIGR04056">
    <property type="entry name" value="OMP_RagA_SusC"/>
    <property type="match status" value="1"/>
</dbReference>
<dbReference type="SUPFAM" id="SSF49464">
    <property type="entry name" value="Carboxypeptidase regulatory domain-like"/>
    <property type="match status" value="1"/>
</dbReference>
<dbReference type="InterPro" id="IPR036942">
    <property type="entry name" value="Beta-barrel_TonB_sf"/>
</dbReference>
<proteinExistence type="inferred from homology"/>
<dbReference type="Pfam" id="PF07715">
    <property type="entry name" value="Plug"/>
    <property type="match status" value="1"/>
</dbReference>
<evidence type="ECO:0000256" key="5">
    <source>
        <dbReference type="ARBA" id="ARBA00023136"/>
    </source>
</evidence>
<gene>
    <name evidence="9" type="ORF">GCM10011379_13960</name>
</gene>
<comment type="similarity">
    <text evidence="7">Belongs to the TonB-dependent receptor family.</text>
</comment>
<keyword evidence="4 7" id="KW-0812">Transmembrane</keyword>
<keyword evidence="5 7" id="KW-0472">Membrane</keyword>
<dbReference type="EMBL" id="BMIB01000002">
    <property type="protein sequence ID" value="GGH63262.1"/>
    <property type="molecule type" value="Genomic_DNA"/>
</dbReference>
<dbReference type="Gene3D" id="2.40.170.20">
    <property type="entry name" value="TonB-dependent receptor, beta-barrel domain"/>
    <property type="match status" value="1"/>
</dbReference>
<protein>
    <submittedName>
        <fullName evidence="9">SusC/RagA family TonB-linked outer membrane protein</fullName>
    </submittedName>
</protein>
<dbReference type="InterPro" id="IPR023996">
    <property type="entry name" value="TonB-dep_OMP_SusC/RagA"/>
</dbReference>
<dbReference type="InterPro" id="IPR012910">
    <property type="entry name" value="Plug_dom"/>
</dbReference>
<evidence type="ECO:0000256" key="3">
    <source>
        <dbReference type="ARBA" id="ARBA00022452"/>
    </source>
</evidence>
<sequence length="1033" mass="115636">MLSKARRIGGIKKLLLLLLPAFMILPGAVVGQVPAVTLKPVPKLMGRVVDEDKRPVADAYIRLKGNSKVGAATNSSGEFVLTLDKLEGTLIFSHTSFKPREVVLKPDMKLTMVISLEKSSDEKEEVIVTGYSNRKKNSFTGAAVSYSADDLKRVGNKNVLQSLQNLDPSFVLTENLSAGSNPNALPNLNLRGKSGLEDMKGEYTGNPNEPLFILDGFEASAQKIFDLDMNRVASVTLLKDASAKAIYGSKAANGVVVIETIRPKEGEMRLSYNGNLNIEAPDLTSYHLTNAREKLQVEVNAGRYTSTLPFTQQFLREQYNSVLKNIEEGVNTYWLSKPLRTGLGNKHTVYVEGGSSAMRYGIDLTYNNVAGVMKGSNRRNVGGSINLSYRKGKLNFRNILNITFNTSDNSPYGSFSEYSNLNPYYAPTDEYGRVRKQLGTFQSSASATPIYYFNPLYNAQLETKDFSKYTEITENFYVEYQAHQNLKLTGRVGYTHNGNSSERFLPGDHTSFALWTGESYYKRGSYTMTDGVSSTLSSDLFANWTKAYGKHVVFVNGGLNVAAFTSDTHGMTAWGFLNNRVDYISFAKQYADNGVPYGSESIKREVGLISYANYAYDNRYLVDVSMRRNASSVFGANNRWGNFWSVGLGWNLHNEGLLKSVKAINNFKVRGSVGTTGSQNFSPYQAMATYNFFTSSTYDNISGAYLYALANDNLKWQEAREYNVGVDLKLFNRLTARFDYFLKNTSNLLIDFTLPTSTGFNSYKENLGTLRTIGYEGAISYQVYSNPKRHSFVTLNTSFARNFNKLVSISDALSSRNKEQDESTENVRAPKTRYKEGQSMSSIWAVPSLGIDPATGKEMYLTKDGKTTYEWNADDQIVAGVSDPKLSGNFGVNLEYNGWGLSASMRYTLDAGYYNSTLVNRVENVDIAYNVDTRVLNNTWQNPGDQSFFKKINTVRTTTRPTTRFYQTKSDLTFSSLNLYYDFKWLNIKKYGFQNLKLGFYTTEVFVASNVKTERGTDYPFARTFSFSLQTNF</sequence>
<keyword evidence="10" id="KW-1185">Reference proteome</keyword>
<comment type="subcellular location">
    <subcellularLocation>
        <location evidence="1 7">Cell outer membrane</location>
        <topology evidence="1 7">Multi-pass membrane protein</topology>
    </subcellularLocation>
</comment>
<dbReference type="RefSeq" id="WP_188951311.1">
    <property type="nucleotide sequence ID" value="NZ_BMIB01000002.1"/>
</dbReference>
<reference evidence="9" key="2">
    <citation type="submission" date="2020-09" db="EMBL/GenBank/DDBJ databases">
        <authorList>
            <person name="Sun Q."/>
            <person name="Zhou Y."/>
        </authorList>
    </citation>
    <scope>NUCLEOTIDE SEQUENCE</scope>
    <source>
        <strain evidence="9">CGMCC 1.15290</strain>
    </source>
</reference>
<dbReference type="GO" id="GO:0009279">
    <property type="term" value="C:cell outer membrane"/>
    <property type="evidence" value="ECO:0007669"/>
    <property type="project" value="UniProtKB-SubCell"/>
</dbReference>
<evidence type="ECO:0000256" key="4">
    <source>
        <dbReference type="ARBA" id="ARBA00022692"/>
    </source>
</evidence>
<dbReference type="SUPFAM" id="SSF56935">
    <property type="entry name" value="Porins"/>
    <property type="match status" value="1"/>
</dbReference>
<reference evidence="9" key="1">
    <citation type="journal article" date="2014" name="Int. J. Syst. Evol. Microbiol.">
        <title>Complete genome sequence of Corynebacterium casei LMG S-19264T (=DSM 44701T), isolated from a smear-ripened cheese.</title>
        <authorList>
            <consortium name="US DOE Joint Genome Institute (JGI-PGF)"/>
            <person name="Walter F."/>
            <person name="Albersmeier A."/>
            <person name="Kalinowski J."/>
            <person name="Ruckert C."/>
        </authorList>
    </citation>
    <scope>NUCLEOTIDE SEQUENCE</scope>
    <source>
        <strain evidence="9">CGMCC 1.15290</strain>
    </source>
</reference>
<keyword evidence="2 7" id="KW-0813">Transport</keyword>
<evidence type="ECO:0000256" key="1">
    <source>
        <dbReference type="ARBA" id="ARBA00004571"/>
    </source>
</evidence>
<dbReference type="NCBIfam" id="TIGR04057">
    <property type="entry name" value="SusC_RagA_signa"/>
    <property type="match status" value="1"/>
</dbReference>
<accession>A0A917ISI8</accession>
<dbReference type="Gene3D" id="2.60.40.1120">
    <property type="entry name" value="Carboxypeptidase-like, regulatory domain"/>
    <property type="match status" value="1"/>
</dbReference>
<dbReference type="Proteomes" id="UP000627292">
    <property type="component" value="Unassembled WGS sequence"/>
</dbReference>
<evidence type="ECO:0000256" key="2">
    <source>
        <dbReference type="ARBA" id="ARBA00022448"/>
    </source>
</evidence>
<evidence type="ECO:0000256" key="7">
    <source>
        <dbReference type="PROSITE-ProRule" id="PRU01360"/>
    </source>
</evidence>
<dbReference type="InterPro" id="IPR008969">
    <property type="entry name" value="CarboxyPept-like_regulatory"/>
</dbReference>
<keyword evidence="6 7" id="KW-0998">Cell outer membrane</keyword>
<dbReference type="Gene3D" id="2.170.130.10">
    <property type="entry name" value="TonB-dependent receptor, plug domain"/>
    <property type="match status" value="1"/>
</dbReference>
<dbReference type="InterPro" id="IPR037066">
    <property type="entry name" value="Plug_dom_sf"/>
</dbReference>
<name>A0A917ISI8_9BACT</name>
<comment type="caution">
    <text evidence="9">The sequence shown here is derived from an EMBL/GenBank/DDBJ whole genome shotgun (WGS) entry which is preliminary data.</text>
</comment>
<dbReference type="InterPro" id="IPR023997">
    <property type="entry name" value="TonB-dep_OMP_SusC/RagA_CS"/>
</dbReference>
<dbReference type="Pfam" id="PF13715">
    <property type="entry name" value="CarbopepD_reg_2"/>
    <property type="match status" value="1"/>
</dbReference>
<evidence type="ECO:0000259" key="8">
    <source>
        <dbReference type="Pfam" id="PF07715"/>
    </source>
</evidence>
<dbReference type="InterPro" id="IPR039426">
    <property type="entry name" value="TonB-dep_rcpt-like"/>
</dbReference>
<keyword evidence="3 7" id="KW-1134">Transmembrane beta strand</keyword>
<feature type="domain" description="TonB-dependent receptor plug" evidence="8">
    <location>
        <begin position="137"/>
        <end position="255"/>
    </location>
</feature>
<organism evidence="9 10">
    <name type="scientific">Filimonas zeae</name>
    <dbReference type="NCBI Taxonomy" id="1737353"/>
    <lineage>
        <taxon>Bacteria</taxon>
        <taxon>Pseudomonadati</taxon>
        <taxon>Bacteroidota</taxon>
        <taxon>Chitinophagia</taxon>
        <taxon>Chitinophagales</taxon>
        <taxon>Chitinophagaceae</taxon>
        <taxon>Filimonas</taxon>
    </lineage>
</organism>
<dbReference type="PROSITE" id="PS52016">
    <property type="entry name" value="TONB_DEPENDENT_REC_3"/>
    <property type="match status" value="1"/>
</dbReference>